<dbReference type="Proteomes" id="UP000217103">
    <property type="component" value="Unassembled WGS sequence"/>
</dbReference>
<dbReference type="AlphaFoldDB" id="A0A1H0ZXB1"/>
<dbReference type="GO" id="GO:0015689">
    <property type="term" value="P:molybdate ion transport"/>
    <property type="evidence" value="ECO:0007669"/>
    <property type="project" value="InterPro"/>
</dbReference>
<dbReference type="InterPro" id="IPR050682">
    <property type="entry name" value="ModA/WtpA"/>
</dbReference>
<accession>A0A1H0ZXB1</accession>
<dbReference type="PANTHER" id="PTHR30632:SF0">
    <property type="entry name" value="SULFATE-BINDING PROTEIN"/>
    <property type="match status" value="1"/>
</dbReference>
<dbReference type="GO" id="GO:0030973">
    <property type="term" value="F:molybdate ion binding"/>
    <property type="evidence" value="ECO:0007669"/>
    <property type="project" value="TreeGrafter"/>
</dbReference>
<evidence type="ECO:0000256" key="2">
    <source>
        <dbReference type="ARBA" id="ARBA00022723"/>
    </source>
</evidence>
<organism evidence="5 6">
    <name type="scientific">Thermostaphylospora chromogena</name>
    <dbReference type="NCBI Taxonomy" id="35622"/>
    <lineage>
        <taxon>Bacteria</taxon>
        <taxon>Bacillati</taxon>
        <taxon>Actinomycetota</taxon>
        <taxon>Actinomycetes</taxon>
        <taxon>Streptosporangiales</taxon>
        <taxon>Thermomonosporaceae</taxon>
        <taxon>Thermostaphylospora</taxon>
    </lineage>
</organism>
<feature type="compositionally biased region" description="Polar residues" evidence="4">
    <location>
        <begin position="26"/>
        <end position="35"/>
    </location>
</feature>
<keyword evidence="6" id="KW-1185">Reference proteome</keyword>
<dbReference type="Pfam" id="PF13531">
    <property type="entry name" value="SBP_bac_11"/>
    <property type="match status" value="1"/>
</dbReference>
<dbReference type="EMBL" id="FNKK01000002">
    <property type="protein sequence ID" value="SDQ32019.1"/>
    <property type="molecule type" value="Genomic_DNA"/>
</dbReference>
<evidence type="ECO:0000313" key="6">
    <source>
        <dbReference type="Proteomes" id="UP000217103"/>
    </source>
</evidence>
<proteinExistence type="inferred from homology"/>
<sequence>MTPAPGRLRRTPVPTHPPVTPMQHIPVSTQPSPSSAHPFPLSGPVPCGGASAPLARSAAPSVPSPRRGALRARARRVRARAVAAGAFAVLLAALSGCGSGDAEAGAESREVRTVTVFAAASLTEVFNRLGTEFAKDRPDVVVRFNFGSSATLAQQIVQGAPADVFAAAAPEPMAKVPSAAGYPKTFARNRLAIAVPPDNPAGVRKLADLARPKVKVALCAEQAPCGAAAAKALAKAGVRVKPVTLERDVKAALTKVRMGEVDAALVYRTDVRAAGDAVRGIDFRAADAAVNDYPIAVAEQARQPELAVEFVNFVLSPNGRKALTEAGFETP</sequence>
<evidence type="ECO:0000256" key="4">
    <source>
        <dbReference type="SAM" id="MobiDB-lite"/>
    </source>
</evidence>
<dbReference type="GO" id="GO:0046872">
    <property type="term" value="F:metal ion binding"/>
    <property type="evidence" value="ECO:0007669"/>
    <property type="project" value="UniProtKB-KW"/>
</dbReference>
<evidence type="ECO:0000313" key="5">
    <source>
        <dbReference type="EMBL" id="SDQ32019.1"/>
    </source>
</evidence>
<feature type="region of interest" description="Disordered" evidence="4">
    <location>
        <begin position="1"/>
        <end position="44"/>
    </location>
</feature>
<gene>
    <name evidence="5" type="ORF">SAMN04489764_0195</name>
</gene>
<dbReference type="SUPFAM" id="SSF53850">
    <property type="entry name" value="Periplasmic binding protein-like II"/>
    <property type="match status" value="1"/>
</dbReference>
<comment type="similarity">
    <text evidence="1">Belongs to the bacterial solute-binding protein ModA family.</text>
</comment>
<evidence type="ECO:0000256" key="3">
    <source>
        <dbReference type="ARBA" id="ARBA00022729"/>
    </source>
</evidence>
<dbReference type="NCBIfam" id="TIGR01256">
    <property type="entry name" value="modA"/>
    <property type="match status" value="1"/>
</dbReference>
<evidence type="ECO:0000256" key="1">
    <source>
        <dbReference type="ARBA" id="ARBA00009175"/>
    </source>
</evidence>
<dbReference type="STRING" id="35622.SAMN04489764_0195"/>
<reference evidence="5 6" key="1">
    <citation type="submission" date="2016-10" db="EMBL/GenBank/DDBJ databases">
        <authorList>
            <person name="de Groot N.N."/>
        </authorList>
    </citation>
    <scope>NUCLEOTIDE SEQUENCE [LARGE SCALE GENOMIC DNA]</scope>
    <source>
        <strain evidence="5 6">DSM 43794</strain>
    </source>
</reference>
<protein>
    <submittedName>
        <fullName evidence="5">Molybdate transport system substrate-binding protein</fullName>
    </submittedName>
</protein>
<keyword evidence="2" id="KW-0479">Metal-binding</keyword>
<dbReference type="InterPro" id="IPR005950">
    <property type="entry name" value="ModA"/>
</dbReference>
<dbReference type="Gene3D" id="3.40.190.10">
    <property type="entry name" value="Periplasmic binding protein-like II"/>
    <property type="match status" value="2"/>
</dbReference>
<name>A0A1H0ZXB1_9ACTN</name>
<keyword evidence="3" id="KW-0732">Signal</keyword>
<dbReference type="PANTHER" id="PTHR30632">
    <property type="entry name" value="MOLYBDATE-BINDING PERIPLASMIC PROTEIN"/>
    <property type="match status" value="1"/>
</dbReference>